<dbReference type="RefSeq" id="WP_087680717.1">
    <property type="nucleotide sequence ID" value="NZ_BJOB01000008.1"/>
</dbReference>
<keyword evidence="1" id="KW-1133">Transmembrane helix</keyword>
<keyword evidence="1" id="KW-0472">Membrane</keyword>
<dbReference type="EMBL" id="JBCEWA010000004">
    <property type="protein sequence ID" value="MEL5988001.1"/>
    <property type="molecule type" value="Genomic_DNA"/>
</dbReference>
<evidence type="ECO:0000313" key="3">
    <source>
        <dbReference type="Proteomes" id="UP001398420"/>
    </source>
</evidence>
<keyword evidence="3" id="KW-1185">Reference proteome</keyword>
<keyword evidence="1" id="KW-0812">Transmembrane</keyword>
<reference evidence="2 3" key="1">
    <citation type="submission" date="2024-04" db="EMBL/GenBank/DDBJ databases">
        <authorList>
            <person name="Wu Y.S."/>
            <person name="Zhang L."/>
        </authorList>
    </citation>
    <scope>NUCLEOTIDE SEQUENCE [LARGE SCALE GENOMIC DNA]</scope>
    <source>
        <strain evidence="2 3">KG-01</strain>
    </source>
</reference>
<evidence type="ECO:0000256" key="1">
    <source>
        <dbReference type="SAM" id="Phobius"/>
    </source>
</evidence>
<sequence length="95" mass="10573">MSNDSMYLVMIVVLVLSLLALIAKRKQKGLSGLKSMITPIFSYLIGIVILISFYTHTFGPWTFYASVVLFLGALFGLKYMKEAMVEAAEKNTVSK</sequence>
<gene>
    <name evidence="2" type="ORF">AAF454_06185</name>
</gene>
<dbReference type="Proteomes" id="UP001398420">
    <property type="component" value="Unassembled WGS sequence"/>
</dbReference>
<feature type="transmembrane region" description="Helical" evidence="1">
    <location>
        <begin position="61"/>
        <end position="80"/>
    </location>
</feature>
<organism evidence="2 3">
    <name type="scientific">Kurthia gibsonii</name>
    <dbReference type="NCBI Taxonomy" id="33946"/>
    <lineage>
        <taxon>Bacteria</taxon>
        <taxon>Bacillati</taxon>
        <taxon>Bacillota</taxon>
        <taxon>Bacilli</taxon>
        <taxon>Bacillales</taxon>
        <taxon>Caryophanaceae</taxon>
        <taxon>Kurthia</taxon>
    </lineage>
</organism>
<protein>
    <submittedName>
        <fullName evidence="2">Uncharacterized protein</fullName>
    </submittedName>
</protein>
<evidence type="ECO:0000313" key="2">
    <source>
        <dbReference type="EMBL" id="MEL5988001.1"/>
    </source>
</evidence>
<feature type="transmembrane region" description="Helical" evidence="1">
    <location>
        <begin position="35"/>
        <end position="55"/>
    </location>
</feature>
<feature type="transmembrane region" description="Helical" evidence="1">
    <location>
        <begin position="6"/>
        <end position="23"/>
    </location>
</feature>
<name>A0ABU9LMZ1_9BACL</name>
<comment type="caution">
    <text evidence="2">The sequence shown here is derived from an EMBL/GenBank/DDBJ whole genome shotgun (WGS) entry which is preliminary data.</text>
</comment>
<dbReference type="GeneID" id="97820694"/>
<accession>A0ABU9LMZ1</accession>
<proteinExistence type="predicted"/>